<evidence type="ECO:0000256" key="7">
    <source>
        <dbReference type="ARBA" id="ARBA00023136"/>
    </source>
</evidence>
<evidence type="ECO:0000256" key="4">
    <source>
        <dbReference type="ARBA" id="ARBA00011182"/>
    </source>
</evidence>
<evidence type="ECO:0000259" key="9">
    <source>
        <dbReference type="Pfam" id="PF03151"/>
    </source>
</evidence>
<protein>
    <recommendedName>
        <fullName evidence="9">Sugar phosphate transporter domain-containing protein</fullName>
    </recommendedName>
</protein>
<gene>
    <name evidence="10" type="ORF">LTR84_009079</name>
</gene>
<dbReference type="AlphaFoldDB" id="A0AAV9MWQ3"/>
<feature type="transmembrane region" description="Helical" evidence="8">
    <location>
        <begin position="132"/>
        <end position="155"/>
    </location>
</feature>
<evidence type="ECO:0000313" key="11">
    <source>
        <dbReference type="Proteomes" id="UP001358417"/>
    </source>
</evidence>
<keyword evidence="11" id="KW-1185">Reference proteome</keyword>
<feature type="transmembrane region" description="Helical" evidence="8">
    <location>
        <begin position="167"/>
        <end position="189"/>
    </location>
</feature>
<reference evidence="10 11" key="1">
    <citation type="submission" date="2023-08" db="EMBL/GenBank/DDBJ databases">
        <title>Black Yeasts Isolated from many extreme environments.</title>
        <authorList>
            <person name="Coleine C."/>
            <person name="Stajich J.E."/>
            <person name="Selbmann L."/>
        </authorList>
    </citation>
    <scope>NUCLEOTIDE SEQUENCE [LARGE SCALE GENOMIC DNA]</scope>
    <source>
        <strain evidence="10 11">CCFEE 5792</strain>
    </source>
</reference>
<comment type="subcellular location">
    <subcellularLocation>
        <location evidence="2">Endoplasmic reticulum membrane</location>
        <topology evidence="2">Multi-pass membrane protein</topology>
    </subcellularLocation>
</comment>
<evidence type="ECO:0000256" key="5">
    <source>
        <dbReference type="ARBA" id="ARBA00022692"/>
    </source>
</evidence>
<dbReference type="InterPro" id="IPR050186">
    <property type="entry name" value="TPT_transporter"/>
</dbReference>
<dbReference type="EMBL" id="JAVRRD010000035">
    <property type="protein sequence ID" value="KAK5045710.1"/>
    <property type="molecule type" value="Genomic_DNA"/>
</dbReference>
<feature type="transmembrane region" description="Helical" evidence="8">
    <location>
        <begin position="40"/>
        <end position="62"/>
    </location>
</feature>
<feature type="transmembrane region" description="Helical" evidence="8">
    <location>
        <begin position="109"/>
        <end position="126"/>
    </location>
</feature>
<feature type="transmembrane region" description="Helical" evidence="8">
    <location>
        <begin position="68"/>
        <end position="89"/>
    </location>
</feature>
<evidence type="ECO:0000313" key="10">
    <source>
        <dbReference type="EMBL" id="KAK5045710.1"/>
    </source>
</evidence>
<dbReference type="Pfam" id="PF03151">
    <property type="entry name" value="TPT"/>
    <property type="match status" value="1"/>
</dbReference>
<accession>A0AAV9MWQ3</accession>
<feature type="transmembrane region" description="Helical" evidence="8">
    <location>
        <begin position="319"/>
        <end position="338"/>
    </location>
</feature>
<evidence type="ECO:0000256" key="3">
    <source>
        <dbReference type="ARBA" id="ARBA00010425"/>
    </source>
</evidence>
<dbReference type="PANTHER" id="PTHR11132">
    <property type="entry name" value="SOLUTE CARRIER FAMILY 35"/>
    <property type="match status" value="1"/>
</dbReference>
<organism evidence="10 11">
    <name type="scientific">Exophiala bonariae</name>
    <dbReference type="NCBI Taxonomy" id="1690606"/>
    <lineage>
        <taxon>Eukaryota</taxon>
        <taxon>Fungi</taxon>
        <taxon>Dikarya</taxon>
        <taxon>Ascomycota</taxon>
        <taxon>Pezizomycotina</taxon>
        <taxon>Eurotiomycetes</taxon>
        <taxon>Chaetothyriomycetidae</taxon>
        <taxon>Chaetothyriales</taxon>
        <taxon>Herpotrichiellaceae</taxon>
        <taxon>Exophiala</taxon>
    </lineage>
</organism>
<evidence type="ECO:0000256" key="6">
    <source>
        <dbReference type="ARBA" id="ARBA00022989"/>
    </source>
</evidence>
<evidence type="ECO:0000256" key="2">
    <source>
        <dbReference type="ARBA" id="ARBA00004477"/>
    </source>
</evidence>
<comment type="caution">
    <text evidence="10">The sequence shown here is derived from an EMBL/GenBank/DDBJ whole genome shotgun (WGS) entry which is preliminary data.</text>
</comment>
<comment type="similarity">
    <text evidence="3">Belongs to the TPT transporter family. SLC35D subfamily.</text>
</comment>
<keyword evidence="7 8" id="KW-0472">Membrane</keyword>
<dbReference type="Proteomes" id="UP001358417">
    <property type="component" value="Unassembled WGS sequence"/>
</dbReference>
<dbReference type="GeneID" id="89977240"/>
<dbReference type="InterPro" id="IPR004853">
    <property type="entry name" value="Sugar_P_trans_dom"/>
</dbReference>
<evidence type="ECO:0000256" key="8">
    <source>
        <dbReference type="SAM" id="Phobius"/>
    </source>
</evidence>
<keyword evidence="6 8" id="KW-1133">Transmembrane helix</keyword>
<dbReference type="GO" id="GO:0005789">
    <property type="term" value="C:endoplasmic reticulum membrane"/>
    <property type="evidence" value="ECO:0007669"/>
    <property type="project" value="UniProtKB-SubCell"/>
</dbReference>
<feature type="transmembrane region" description="Helical" evidence="8">
    <location>
        <begin position="267"/>
        <end position="286"/>
    </location>
</feature>
<keyword evidence="5 8" id="KW-0812">Transmembrane</keyword>
<feature type="transmembrane region" description="Helical" evidence="8">
    <location>
        <begin position="293"/>
        <end position="313"/>
    </location>
</feature>
<dbReference type="RefSeq" id="XP_064701328.1">
    <property type="nucleotide sequence ID" value="XM_064852621.1"/>
</dbReference>
<comment type="subunit">
    <text evidence="4">Homooligomer.</text>
</comment>
<proteinExistence type="inferred from homology"/>
<comment type="function">
    <text evidence="1">Involved in the import of GDP-mannose from the cytoplasm into the Golgi lumen.</text>
</comment>
<name>A0AAV9MWQ3_9EURO</name>
<evidence type="ECO:0000256" key="1">
    <source>
        <dbReference type="ARBA" id="ARBA00003420"/>
    </source>
</evidence>
<sequence>MQELPTAEKQNHNYAAVATNSEEADVTASTSNQSQGDVHITFILLLCWVMLSSGLIMFNKYIIGSLDFAYPTTLVFWHCVCTMTATQLIARCTNKIDTGKQFGTSTKKFFGVIVPIGLMFTGSLIFNNLPYLTLNVAFIQMIKSLGPATIVFALYTLRLATPSYRECIAISLIIAGFLFCMLGEIKFSLKGTTYQVLGLLFEAYRGGLTQKCFTQEERLDPLAFLYYFAPVSTLAVGTIAAATEWQGDIWGHTGEVWSHVQAIHPSIFAANGAMAFSLNIVITALLKRTGALTIPLLGLVRTVLVMVGSVVIWNTVVTPLQLFGFFITVNGLVWYYVLKARKQ</sequence>
<feature type="domain" description="Sugar phosphate transporter" evidence="9">
    <location>
        <begin position="43"/>
        <end position="335"/>
    </location>
</feature>